<dbReference type="PROSITE" id="PS00584">
    <property type="entry name" value="PFKB_KINASES_2"/>
    <property type="match status" value="1"/>
</dbReference>
<feature type="domain" description="Carbohydrate kinase PfkB" evidence="3">
    <location>
        <begin position="37"/>
        <end position="115"/>
    </location>
</feature>
<dbReference type="InterPro" id="IPR011611">
    <property type="entry name" value="PfkB_dom"/>
</dbReference>
<organism evidence="4 5">
    <name type="scientific">Candidatus Planktophila vernalis</name>
    <dbReference type="NCBI Taxonomy" id="1884907"/>
    <lineage>
        <taxon>Bacteria</taxon>
        <taxon>Bacillati</taxon>
        <taxon>Actinomycetota</taxon>
        <taxon>Actinomycetes</taxon>
        <taxon>Candidatus Nanopelagicales</taxon>
        <taxon>Candidatus Nanopelagicaceae</taxon>
        <taxon>Candidatus Planktophila</taxon>
    </lineage>
</organism>
<keyword evidence="1" id="KW-0808">Transferase</keyword>
<dbReference type="InterPro" id="IPR002173">
    <property type="entry name" value="Carboh/pur_kinase_PfkB_CS"/>
</dbReference>
<evidence type="ECO:0000313" key="4">
    <source>
        <dbReference type="EMBL" id="ASY20164.1"/>
    </source>
</evidence>
<dbReference type="PANTHER" id="PTHR10584">
    <property type="entry name" value="SUGAR KINASE"/>
    <property type="match status" value="1"/>
</dbReference>
<dbReference type="KEGG" id="pvn:A7sIIA15_04725"/>
<dbReference type="GO" id="GO:0016301">
    <property type="term" value="F:kinase activity"/>
    <property type="evidence" value="ECO:0007669"/>
    <property type="project" value="UniProtKB-KW"/>
</dbReference>
<evidence type="ECO:0000259" key="3">
    <source>
        <dbReference type="Pfam" id="PF00294"/>
    </source>
</evidence>
<protein>
    <submittedName>
        <fullName evidence="4">Ribokinase</fullName>
    </submittedName>
</protein>
<dbReference type="SUPFAM" id="SSF53613">
    <property type="entry name" value="Ribokinase-like"/>
    <property type="match status" value="1"/>
</dbReference>
<dbReference type="PANTHER" id="PTHR10584:SF166">
    <property type="entry name" value="RIBOKINASE"/>
    <property type="match status" value="1"/>
</dbReference>
<dbReference type="RefSeq" id="WP_095686026.1">
    <property type="nucleotide sequence ID" value="NZ_CP016776.1"/>
</dbReference>
<dbReference type="Gene3D" id="3.40.1190.20">
    <property type="match status" value="1"/>
</dbReference>
<evidence type="ECO:0000256" key="1">
    <source>
        <dbReference type="ARBA" id="ARBA00022679"/>
    </source>
</evidence>
<dbReference type="Pfam" id="PF00294">
    <property type="entry name" value="PfkB"/>
    <property type="match status" value="2"/>
</dbReference>
<dbReference type="InterPro" id="IPR029056">
    <property type="entry name" value="Ribokinase-like"/>
</dbReference>
<dbReference type="Proteomes" id="UP000217186">
    <property type="component" value="Chromosome"/>
</dbReference>
<evidence type="ECO:0000313" key="5">
    <source>
        <dbReference type="Proteomes" id="UP000217186"/>
    </source>
</evidence>
<dbReference type="AlphaFoldDB" id="A0A249KTR5"/>
<dbReference type="EMBL" id="CP016776">
    <property type="protein sequence ID" value="ASY20164.1"/>
    <property type="molecule type" value="Genomic_DNA"/>
</dbReference>
<dbReference type="OrthoDB" id="9775849at2"/>
<gene>
    <name evidence="4" type="ORF">A7sIIA15_04725</name>
</gene>
<accession>A0A249KTR5</accession>
<feature type="domain" description="Carbohydrate kinase PfkB" evidence="3">
    <location>
        <begin position="193"/>
        <end position="264"/>
    </location>
</feature>
<reference evidence="4 5" key="1">
    <citation type="submission" date="2016-07" db="EMBL/GenBank/DDBJ databases">
        <title>High microdiversification within the ubiquitous acI lineage of Actinobacteria.</title>
        <authorList>
            <person name="Neuenschwander S.M."/>
            <person name="Salcher M."/>
            <person name="Ghai R."/>
            <person name="Pernthaler J."/>
        </authorList>
    </citation>
    <scope>NUCLEOTIDE SEQUENCE [LARGE SCALE GENOMIC DNA]</scope>
    <source>
        <strain evidence="4">MMS-IIA-15</strain>
    </source>
</reference>
<proteinExistence type="predicted"/>
<evidence type="ECO:0000256" key="2">
    <source>
        <dbReference type="ARBA" id="ARBA00022777"/>
    </source>
</evidence>
<sequence>MSKRVWIIGPIAWDTVLYLHEYPSAGGFAQGYKKIERPGGSAGNVALGLATTGVETGFVCYLGNDEIGKKLEDLLNSSKIKNLEITRVDGPSSHVLVTIDQSGDRTIFGLNESYLSQVNLDKVLLQPEDIVCFVLWRPYFLESLKKAQAVGCTTILGVEALHDPMVTHADVVIGSRAEFKNDNDLVPFLDRFPTIIVTDGENGARRLTQEGIKFQPAFPAETIDTTGAGDSFLAGYLAAYAHGHTDGTHAMEVGARWAALMVTLPVSIPPDFSLLSGSKTLLE</sequence>
<name>A0A249KTR5_9ACTN</name>
<keyword evidence="2 4" id="KW-0418">Kinase</keyword>
<keyword evidence="5" id="KW-1185">Reference proteome</keyword>
<dbReference type="PROSITE" id="PS00583">
    <property type="entry name" value="PFKB_KINASES_1"/>
    <property type="match status" value="1"/>
</dbReference>